<dbReference type="AlphaFoldDB" id="A0A0C9XM88"/>
<gene>
    <name evidence="2" type="ORF">PISMIDRAFT_17965</name>
</gene>
<dbReference type="HOGENOM" id="CLU_1901261_0_0_1"/>
<sequence>MIDGICRIFIYPFNSFQIPNLSPASNLDINECWDILVDIKEATEVTHVHPQHCFLIMIPGFTPGFTRLLRRITPWRGGDFDPYKNAREARREAVLKRYDLQASHISSSTDGGPHPSEQNAHEAREEMIERYDLQA</sequence>
<dbReference type="EMBL" id="KN833993">
    <property type="protein sequence ID" value="KIK13460.1"/>
    <property type="molecule type" value="Genomic_DNA"/>
</dbReference>
<reference evidence="3" key="2">
    <citation type="submission" date="2015-01" db="EMBL/GenBank/DDBJ databases">
        <title>Evolutionary Origins and Diversification of the Mycorrhizal Mutualists.</title>
        <authorList>
            <consortium name="DOE Joint Genome Institute"/>
            <consortium name="Mycorrhizal Genomics Consortium"/>
            <person name="Kohler A."/>
            <person name="Kuo A."/>
            <person name="Nagy L.G."/>
            <person name="Floudas D."/>
            <person name="Copeland A."/>
            <person name="Barry K.W."/>
            <person name="Cichocki N."/>
            <person name="Veneault-Fourrey C."/>
            <person name="LaButti K."/>
            <person name="Lindquist E.A."/>
            <person name="Lipzen A."/>
            <person name="Lundell T."/>
            <person name="Morin E."/>
            <person name="Murat C."/>
            <person name="Riley R."/>
            <person name="Ohm R."/>
            <person name="Sun H."/>
            <person name="Tunlid A."/>
            <person name="Henrissat B."/>
            <person name="Grigoriev I.V."/>
            <person name="Hibbett D.S."/>
            <person name="Martin F."/>
        </authorList>
    </citation>
    <scope>NUCLEOTIDE SEQUENCE [LARGE SCALE GENOMIC DNA]</scope>
    <source>
        <strain evidence="3">441</strain>
    </source>
</reference>
<feature type="compositionally biased region" description="Basic and acidic residues" evidence="1">
    <location>
        <begin position="119"/>
        <end position="135"/>
    </location>
</feature>
<evidence type="ECO:0000256" key="1">
    <source>
        <dbReference type="SAM" id="MobiDB-lite"/>
    </source>
</evidence>
<organism evidence="2 3">
    <name type="scientific">Pisolithus microcarpus 441</name>
    <dbReference type="NCBI Taxonomy" id="765257"/>
    <lineage>
        <taxon>Eukaryota</taxon>
        <taxon>Fungi</taxon>
        <taxon>Dikarya</taxon>
        <taxon>Basidiomycota</taxon>
        <taxon>Agaricomycotina</taxon>
        <taxon>Agaricomycetes</taxon>
        <taxon>Agaricomycetidae</taxon>
        <taxon>Boletales</taxon>
        <taxon>Sclerodermatineae</taxon>
        <taxon>Pisolithaceae</taxon>
        <taxon>Pisolithus</taxon>
    </lineage>
</organism>
<feature type="region of interest" description="Disordered" evidence="1">
    <location>
        <begin position="103"/>
        <end position="135"/>
    </location>
</feature>
<dbReference type="Proteomes" id="UP000054018">
    <property type="component" value="Unassembled WGS sequence"/>
</dbReference>
<evidence type="ECO:0000313" key="2">
    <source>
        <dbReference type="EMBL" id="KIK13460.1"/>
    </source>
</evidence>
<proteinExistence type="predicted"/>
<protein>
    <submittedName>
        <fullName evidence="2">Uncharacterized protein</fullName>
    </submittedName>
</protein>
<reference evidence="2 3" key="1">
    <citation type="submission" date="2014-04" db="EMBL/GenBank/DDBJ databases">
        <authorList>
            <consortium name="DOE Joint Genome Institute"/>
            <person name="Kuo A."/>
            <person name="Kohler A."/>
            <person name="Costa M.D."/>
            <person name="Nagy L.G."/>
            <person name="Floudas D."/>
            <person name="Copeland A."/>
            <person name="Barry K.W."/>
            <person name="Cichocki N."/>
            <person name="Veneault-Fourrey C."/>
            <person name="LaButti K."/>
            <person name="Lindquist E.A."/>
            <person name="Lipzen A."/>
            <person name="Lundell T."/>
            <person name="Morin E."/>
            <person name="Murat C."/>
            <person name="Sun H."/>
            <person name="Tunlid A."/>
            <person name="Henrissat B."/>
            <person name="Grigoriev I.V."/>
            <person name="Hibbett D.S."/>
            <person name="Martin F."/>
            <person name="Nordberg H.P."/>
            <person name="Cantor M.N."/>
            <person name="Hua S.X."/>
        </authorList>
    </citation>
    <scope>NUCLEOTIDE SEQUENCE [LARGE SCALE GENOMIC DNA]</scope>
    <source>
        <strain evidence="2 3">441</strain>
    </source>
</reference>
<dbReference type="OrthoDB" id="10622158at2759"/>
<accession>A0A0C9XM88</accession>
<evidence type="ECO:0000313" key="3">
    <source>
        <dbReference type="Proteomes" id="UP000054018"/>
    </source>
</evidence>
<keyword evidence="3" id="KW-1185">Reference proteome</keyword>
<feature type="non-terminal residue" evidence="2">
    <location>
        <position position="1"/>
    </location>
</feature>
<name>A0A0C9XM88_9AGAM</name>